<dbReference type="InterPro" id="IPR032781">
    <property type="entry name" value="ABC_tran_Xtn"/>
</dbReference>
<accession>A0A8H4U4V8</accession>
<dbReference type="OrthoDB" id="2110130at2759"/>
<evidence type="ECO:0000256" key="4">
    <source>
        <dbReference type="SAM" id="Coils"/>
    </source>
</evidence>
<dbReference type="GO" id="GO:0005524">
    <property type="term" value="F:ATP binding"/>
    <property type="evidence" value="ECO:0007669"/>
    <property type="project" value="UniProtKB-KW"/>
</dbReference>
<reference evidence="6" key="2">
    <citation type="submission" date="2020-05" db="EMBL/GenBank/DDBJ databases">
        <authorList>
            <person name="Kim H.-S."/>
            <person name="Proctor R.H."/>
            <person name="Brown D.W."/>
        </authorList>
    </citation>
    <scope>NUCLEOTIDE SEQUENCE</scope>
    <source>
        <strain evidence="6">NRRL 20472</strain>
    </source>
</reference>
<evidence type="ECO:0000256" key="1">
    <source>
        <dbReference type="ARBA" id="ARBA00022737"/>
    </source>
</evidence>
<dbReference type="InterPro" id="IPR003439">
    <property type="entry name" value="ABC_transporter-like_ATP-bd"/>
</dbReference>
<dbReference type="SMART" id="SM00382">
    <property type="entry name" value="AAA"/>
    <property type="match status" value="2"/>
</dbReference>
<keyword evidence="1" id="KW-0677">Repeat</keyword>
<dbReference type="PROSITE" id="PS50893">
    <property type="entry name" value="ABC_TRANSPORTER_2"/>
    <property type="match status" value="2"/>
</dbReference>
<evidence type="ECO:0000256" key="2">
    <source>
        <dbReference type="ARBA" id="ARBA00022741"/>
    </source>
</evidence>
<evidence type="ECO:0000256" key="3">
    <source>
        <dbReference type="ARBA" id="ARBA00022840"/>
    </source>
</evidence>
<dbReference type="Pfam" id="PF00005">
    <property type="entry name" value="ABC_tran"/>
    <property type="match status" value="2"/>
</dbReference>
<name>A0A8H4U4V8_9HYPO</name>
<dbReference type="InterPro" id="IPR003593">
    <property type="entry name" value="AAA+_ATPase"/>
</dbReference>
<dbReference type="SUPFAM" id="SSF52540">
    <property type="entry name" value="P-loop containing nucleoside triphosphate hydrolases"/>
    <property type="match status" value="2"/>
</dbReference>
<dbReference type="EMBL" id="JABEXW010000156">
    <property type="protein sequence ID" value="KAF4969629.1"/>
    <property type="molecule type" value="Genomic_DNA"/>
</dbReference>
<dbReference type="InterPro" id="IPR027417">
    <property type="entry name" value="P-loop_NTPase"/>
</dbReference>
<dbReference type="GO" id="GO:0016887">
    <property type="term" value="F:ATP hydrolysis activity"/>
    <property type="evidence" value="ECO:0007669"/>
    <property type="project" value="InterPro"/>
</dbReference>
<dbReference type="PANTHER" id="PTHR19211:SF135">
    <property type="entry name" value="ATPASE, PUTATIVE (AFU_ORTHOLOGUE AFUA_1G16440)-RELATED"/>
    <property type="match status" value="1"/>
</dbReference>
<feature type="domain" description="ABC transporter" evidence="5">
    <location>
        <begin position="496"/>
        <end position="742"/>
    </location>
</feature>
<dbReference type="InterPro" id="IPR050611">
    <property type="entry name" value="ABCF"/>
</dbReference>
<sequence length="744" mass="82687">MTSAASESVATILCNSKQTRFQITNHREVCSRQFLPCLISDYQQLDIDGVNITVTSGDKPAGKGKAKAKGEGIEILTGAKLRLKEGQRYALVGRNGTGKSTLLKAIAEKLIPGIPEETRIAILQQTKLTDEKSEVKPETNSGDEASVLEQVIEKATAKHAIEEDIKDLTEGIDASDPFTPVRAYRHLKHKKHQERLFRLDKDARLRSGARGMQARKALTAYEKVVAESNDLLGQSNEDISPETLQAETQEAVDMLADLQLQVDPTRVSETESKAKKILTGLGFSDALIQKPISSLSGGWHMRASLATALVQETDILILDEPTNFLDLLGIIWLQRYLQNLEETDNPPTLILVSHDRDFTSLCTDLLILKDKQLTYFHGDLPTYEASQSERKQWLTTMKEAQDKQKAHIEKSIVANMKAGKANDDTNKLRQAKSRQKKLDNRWGLQVSAKGGRFKLNRDLAGYHLTAREDIDIPPEDRPVVVNLPEPPDLRFPGALISLEKVAFRYSAKTPLVVQDVTLSVGMGDRIGVLGLNGAGKSTLIKLLVEETRPTAGTLTTHPRLKLGYYSQHAVEALQTLGRSEPTLTALALLTREVEGELTEGDLRGLLGQLGLPGRIASDVPLCKLSGGQVVRCELARLLWRRPHCLVLDEVTTHLDYETVTALREALRDWEGAVILVSHDRWFMRGVVEGAMEEDEESDEDVDDVKSARRRIVYRLKGGKMSTLDNGVDEFEQLMEKRVKKLLQD</sequence>
<keyword evidence="7" id="KW-1185">Reference proteome</keyword>
<dbReference type="AlphaFoldDB" id="A0A8H4U4V8"/>
<comment type="caution">
    <text evidence="6">The sequence shown here is derived from an EMBL/GenBank/DDBJ whole genome shotgun (WGS) entry which is preliminary data.</text>
</comment>
<protein>
    <recommendedName>
        <fullName evidence="5">ABC transporter domain-containing protein</fullName>
    </recommendedName>
</protein>
<feature type="domain" description="ABC transporter" evidence="5">
    <location>
        <begin position="47"/>
        <end position="402"/>
    </location>
</feature>
<keyword evidence="3" id="KW-0067">ATP-binding</keyword>
<dbReference type="PANTHER" id="PTHR19211">
    <property type="entry name" value="ATP-BINDING TRANSPORT PROTEIN-RELATED"/>
    <property type="match status" value="1"/>
</dbReference>
<reference evidence="6" key="1">
    <citation type="journal article" date="2020" name="BMC Genomics">
        <title>Correction to: Identification and distribution of gene clusters required for synthesis of sphingolipid metabolism inhibitors in diverse species of the filamentous fungus Fusarium.</title>
        <authorList>
            <person name="Kim H.S."/>
            <person name="Lohmar J.M."/>
            <person name="Busman M."/>
            <person name="Brown D.W."/>
            <person name="Naumann T.A."/>
            <person name="Divon H.H."/>
            <person name="Lysoe E."/>
            <person name="Uhlig S."/>
            <person name="Proctor R.H."/>
        </authorList>
    </citation>
    <scope>NUCLEOTIDE SEQUENCE</scope>
    <source>
        <strain evidence="6">NRRL 20472</strain>
    </source>
</reference>
<dbReference type="CDD" id="cd03221">
    <property type="entry name" value="ABCF_EF-3"/>
    <property type="match status" value="1"/>
</dbReference>
<proteinExistence type="predicted"/>
<dbReference type="Pfam" id="PF12848">
    <property type="entry name" value="ABC_tran_Xtn"/>
    <property type="match status" value="1"/>
</dbReference>
<dbReference type="Proteomes" id="UP000622797">
    <property type="component" value="Unassembled WGS sequence"/>
</dbReference>
<evidence type="ECO:0000313" key="7">
    <source>
        <dbReference type="Proteomes" id="UP000622797"/>
    </source>
</evidence>
<organism evidence="6 7">
    <name type="scientific">Fusarium sarcochroum</name>
    <dbReference type="NCBI Taxonomy" id="1208366"/>
    <lineage>
        <taxon>Eukaryota</taxon>
        <taxon>Fungi</taxon>
        <taxon>Dikarya</taxon>
        <taxon>Ascomycota</taxon>
        <taxon>Pezizomycotina</taxon>
        <taxon>Sordariomycetes</taxon>
        <taxon>Hypocreomycetidae</taxon>
        <taxon>Hypocreales</taxon>
        <taxon>Nectriaceae</taxon>
        <taxon>Fusarium</taxon>
        <taxon>Fusarium lateritium species complex</taxon>
    </lineage>
</organism>
<evidence type="ECO:0000313" key="6">
    <source>
        <dbReference type="EMBL" id="KAF4969629.1"/>
    </source>
</evidence>
<keyword evidence="2" id="KW-0547">Nucleotide-binding</keyword>
<gene>
    <name evidence="6" type="ORF">FSARC_3208</name>
</gene>
<evidence type="ECO:0000259" key="5">
    <source>
        <dbReference type="PROSITE" id="PS50893"/>
    </source>
</evidence>
<keyword evidence="4" id="KW-0175">Coiled coil</keyword>
<dbReference type="FunFam" id="3.40.50.300:FF:003119">
    <property type="entry name" value="ABC ATPase, putative (AFU_orthologue AFUA_1G16440)"/>
    <property type="match status" value="1"/>
</dbReference>
<dbReference type="Gene3D" id="3.40.50.300">
    <property type="entry name" value="P-loop containing nucleotide triphosphate hydrolases"/>
    <property type="match status" value="2"/>
</dbReference>
<feature type="coiled-coil region" evidence="4">
    <location>
        <begin position="383"/>
        <end position="441"/>
    </location>
</feature>